<accession>A0A0G2SSG3</accession>
<name>A0A0G2SSG3_9CAUD</name>
<proteinExistence type="predicted"/>
<organism evidence="1 2">
    <name type="scientific">Proteus phage vB_PmiM_Pm5461</name>
    <dbReference type="NCBI Taxonomy" id="1636250"/>
    <lineage>
        <taxon>Viruses</taxon>
        <taxon>Duplodnaviria</taxon>
        <taxon>Heunggongvirae</taxon>
        <taxon>Uroviricota</taxon>
        <taxon>Caudoviricetes</taxon>
        <taxon>Pantevenvirales</taxon>
        <taxon>Straboviridae</taxon>
        <taxon>Bragavirus</taxon>
        <taxon>Bragavirus pm5461</taxon>
    </lineage>
</organism>
<reference evidence="1 2" key="1">
    <citation type="submission" date="2015-03" db="EMBL/GenBank/DDBJ databases">
        <authorList>
            <person name="Melo L.D.R."/>
            <person name="Veiga P."/>
            <person name="Cerca N."/>
            <person name="Kropinski A.M."/>
            <person name="Azeredo J."/>
            <person name="Almeida C."/>
            <person name="Sillankorva S."/>
        </authorList>
    </citation>
    <scope>NUCLEOTIDE SEQUENCE [LARGE SCALE GENOMIC DNA]</scope>
</reference>
<evidence type="ECO:0000313" key="1">
    <source>
        <dbReference type="EMBL" id="AKA61916.1"/>
    </source>
</evidence>
<sequence>MIQTSTFKKLKTDTMFEFANSFYVKLTKTSARKVGSGEVYKFDGYEEVIADSARIKKWYNF</sequence>
<dbReference type="Proteomes" id="UP000202749">
    <property type="component" value="Segment"/>
</dbReference>
<dbReference type="EMBL" id="KP890823">
    <property type="protein sequence ID" value="AKA61916.1"/>
    <property type="molecule type" value="Genomic_DNA"/>
</dbReference>
<dbReference type="GeneID" id="26622853"/>
<protein>
    <submittedName>
        <fullName evidence="1">Uncharacterized protein</fullName>
    </submittedName>
</protein>
<keyword evidence="2" id="KW-1185">Reference proteome</keyword>
<gene>
    <name evidence="1" type="ORF">Pm5461_054</name>
</gene>
<dbReference type="KEGG" id="vg:26622853"/>
<dbReference type="RefSeq" id="YP_009195472.1">
    <property type="nucleotide sequence ID" value="NC_028762.1"/>
</dbReference>
<evidence type="ECO:0000313" key="2">
    <source>
        <dbReference type="Proteomes" id="UP000202749"/>
    </source>
</evidence>